<keyword evidence="3" id="KW-1185">Reference proteome</keyword>
<evidence type="ECO:0000313" key="2">
    <source>
        <dbReference type="EMBL" id="KIK03086.1"/>
    </source>
</evidence>
<reference evidence="3" key="2">
    <citation type="submission" date="2015-01" db="EMBL/GenBank/DDBJ databases">
        <title>Evolutionary Origins and Diversification of the Mycorrhizal Mutualists.</title>
        <authorList>
            <consortium name="DOE Joint Genome Institute"/>
            <consortium name="Mycorrhizal Genomics Consortium"/>
            <person name="Kohler A."/>
            <person name="Kuo A."/>
            <person name="Nagy L.G."/>
            <person name="Floudas D."/>
            <person name="Copeland A."/>
            <person name="Barry K.W."/>
            <person name="Cichocki N."/>
            <person name="Veneault-Fourrey C."/>
            <person name="LaButti K."/>
            <person name="Lindquist E.A."/>
            <person name="Lipzen A."/>
            <person name="Lundell T."/>
            <person name="Morin E."/>
            <person name="Murat C."/>
            <person name="Riley R."/>
            <person name="Ohm R."/>
            <person name="Sun H."/>
            <person name="Tunlid A."/>
            <person name="Henrissat B."/>
            <person name="Grigoriev I.V."/>
            <person name="Hibbett D.S."/>
            <person name="Martin F."/>
        </authorList>
    </citation>
    <scope>NUCLEOTIDE SEQUENCE [LARGE SCALE GENOMIC DNA]</scope>
    <source>
        <strain evidence="3">LaAM-08-1</strain>
    </source>
</reference>
<dbReference type="SMART" id="SM00320">
    <property type="entry name" value="WD40"/>
    <property type="match status" value="3"/>
</dbReference>
<gene>
    <name evidence="2" type="ORF">K443DRAFT_5669</name>
</gene>
<organism evidence="2 3">
    <name type="scientific">Laccaria amethystina LaAM-08-1</name>
    <dbReference type="NCBI Taxonomy" id="1095629"/>
    <lineage>
        <taxon>Eukaryota</taxon>
        <taxon>Fungi</taxon>
        <taxon>Dikarya</taxon>
        <taxon>Basidiomycota</taxon>
        <taxon>Agaricomycotina</taxon>
        <taxon>Agaricomycetes</taxon>
        <taxon>Agaricomycetidae</taxon>
        <taxon>Agaricales</taxon>
        <taxon>Agaricineae</taxon>
        <taxon>Hydnangiaceae</taxon>
        <taxon>Laccaria</taxon>
    </lineage>
</organism>
<dbReference type="HOGENOM" id="CLU_453456_0_0_1"/>
<accession>A0A0C9XDY7</accession>
<protein>
    <submittedName>
        <fullName evidence="2">Uncharacterized protein</fullName>
    </submittedName>
</protein>
<proteinExistence type="predicted"/>
<dbReference type="STRING" id="1095629.A0A0C9XDY7"/>
<dbReference type="InterPro" id="IPR001680">
    <property type="entry name" value="WD40_rpt"/>
</dbReference>
<evidence type="ECO:0000313" key="3">
    <source>
        <dbReference type="Proteomes" id="UP000054477"/>
    </source>
</evidence>
<dbReference type="Proteomes" id="UP000054477">
    <property type="component" value="Unassembled WGS sequence"/>
</dbReference>
<dbReference type="AlphaFoldDB" id="A0A0C9XDY7"/>
<dbReference type="Gene3D" id="2.130.10.10">
    <property type="entry name" value="YVTN repeat-like/Quinoprotein amine dehydrogenase"/>
    <property type="match status" value="1"/>
</dbReference>
<reference evidence="2 3" key="1">
    <citation type="submission" date="2014-04" db="EMBL/GenBank/DDBJ databases">
        <authorList>
            <consortium name="DOE Joint Genome Institute"/>
            <person name="Kuo A."/>
            <person name="Kohler A."/>
            <person name="Nagy L.G."/>
            <person name="Floudas D."/>
            <person name="Copeland A."/>
            <person name="Barry K.W."/>
            <person name="Cichocki N."/>
            <person name="Veneault-Fourrey C."/>
            <person name="LaButti K."/>
            <person name="Lindquist E.A."/>
            <person name="Lipzen A."/>
            <person name="Lundell T."/>
            <person name="Morin E."/>
            <person name="Murat C."/>
            <person name="Sun H."/>
            <person name="Tunlid A."/>
            <person name="Henrissat B."/>
            <person name="Grigoriev I.V."/>
            <person name="Hibbett D.S."/>
            <person name="Martin F."/>
            <person name="Nordberg H.P."/>
            <person name="Cantor M.N."/>
            <person name="Hua S.X."/>
        </authorList>
    </citation>
    <scope>NUCLEOTIDE SEQUENCE [LARGE SCALE GENOMIC DNA]</scope>
    <source>
        <strain evidence="2 3">LaAM-08-1</strain>
    </source>
</reference>
<evidence type="ECO:0000256" key="1">
    <source>
        <dbReference type="SAM" id="MobiDB-lite"/>
    </source>
</evidence>
<name>A0A0C9XDY7_9AGAR</name>
<feature type="region of interest" description="Disordered" evidence="1">
    <location>
        <begin position="354"/>
        <end position="375"/>
    </location>
</feature>
<sequence>MQNQRPSISYMDDVVVTGKFPGISGKLIGALRFSPEGDYLAIGDDEGNLIIKETAGTWQRCRIYRAGPSNAIHAIVWDPCIPRTVVIGAANGYVNLLNFHDESFQSDFVTHRKVDGFIHCLAINEQGTQLAVAYGSQVAVFDEPFRTSDEPGHLDIALAAPNSPQPAARALRDSIVPLHIYYVNDQTILVVFYGNKGIIAYSSSPPFNEIWKIHVRRGTDIGSAALSPSKTLLAATNLQDGIDFYSLRKKAYVTTTKYQIEARLVLKIVGIEFLDDNTVIAGHSAGHIILTSPGRLRDPDQVLITEELGSIQTLTVGMVHGELMVMAVYSNGLEVEPPTIYRAQVIRQTDEREIAPMEVDDTSPSKELPHRNREPGEVTAMAASKESVEAASLKPHDQQGWSFLSVIGFAAIAIIASSYLQHPESRRQLSEYQTVALTYVSPLFNQLFSITLPEEPISTVTFTHFETIQVLQTLTTSADSVETPVVQVTKVTPAAQVTEVTLAVQVTEVTDKYETATCVGDWNPLGLTISEVWLYTHYETTRSNVLEEGPKAHQTQRELRVLVIPRESIKTAPTRRARFATERAARSVPEMSDVNAEGNFLM</sequence>
<dbReference type="SUPFAM" id="SSF50978">
    <property type="entry name" value="WD40 repeat-like"/>
    <property type="match status" value="1"/>
</dbReference>
<dbReference type="InterPro" id="IPR036322">
    <property type="entry name" value="WD40_repeat_dom_sf"/>
</dbReference>
<feature type="compositionally biased region" description="Basic and acidic residues" evidence="1">
    <location>
        <begin position="363"/>
        <end position="375"/>
    </location>
</feature>
<dbReference type="OrthoDB" id="3238562at2759"/>
<dbReference type="EMBL" id="KN838584">
    <property type="protein sequence ID" value="KIK03086.1"/>
    <property type="molecule type" value="Genomic_DNA"/>
</dbReference>
<dbReference type="InterPro" id="IPR015943">
    <property type="entry name" value="WD40/YVTN_repeat-like_dom_sf"/>
</dbReference>